<feature type="compositionally biased region" description="Polar residues" evidence="1">
    <location>
        <begin position="370"/>
        <end position="385"/>
    </location>
</feature>
<protein>
    <submittedName>
        <fullName evidence="2">Uncharacterized protein</fullName>
    </submittedName>
</protein>
<feature type="compositionally biased region" description="Basic and acidic residues" evidence="1">
    <location>
        <begin position="249"/>
        <end position="258"/>
    </location>
</feature>
<gene>
    <name evidence="3" type="ORF">PCANC_09669</name>
    <name evidence="2" type="ORF">PCANC_14137</name>
</gene>
<feature type="region of interest" description="Disordered" evidence="1">
    <location>
        <begin position="212"/>
        <end position="281"/>
    </location>
</feature>
<accession>A0A2N5SVP7</accession>
<reference evidence="2 4" key="1">
    <citation type="submission" date="2017-11" db="EMBL/GenBank/DDBJ databases">
        <title>De novo assembly and phasing of dikaryotic genomes from two isolates of Puccinia coronata f. sp. avenae, the causal agent of oat crown rust.</title>
        <authorList>
            <person name="Miller M.E."/>
            <person name="Zhang Y."/>
            <person name="Omidvar V."/>
            <person name="Sperschneider J."/>
            <person name="Schwessinger B."/>
            <person name="Raley C."/>
            <person name="Palmer J.M."/>
            <person name="Garnica D."/>
            <person name="Upadhyaya N."/>
            <person name="Rathjen J."/>
            <person name="Taylor J.M."/>
            <person name="Park R.F."/>
            <person name="Dodds P.N."/>
            <person name="Hirsch C.D."/>
            <person name="Kianian S.F."/>
            <person name="Figueroa M."/>
        </authorList>
    </citation>
    <scope>NUCLEOTIDE SEQUENCE [LARGE SCALE GENOMIC DNA]</scope>
    <source>
        <strain evidence="2">12NC29</strain>
    </source>
</reference>
<comment type="caution">
    <text evidence="2">The sequence shown here is derived from an EMBL/GenBank/DDBJ whole genome shotgun (WGS) entry which is preliminary data.</text>
</comment>
<evidence type="ECO:0000313" key="3">
    <source>
        <dbReference type="EMBL" id="PLW47086.1"/>
    </source>
</evidence>
<evidence type="ECO:0000313" key="4">
    <source>
        <dbReference type="Proteomes" id="UP000235388"/>
    </source>
</evidence>
<feature type="region of interest" description="Disordered" evidence="1">
    <location>
        <begin position="142"/>
        <end position="187"/>
    </location>
</feature>
<name>A0A2N5SVP7_9BASI</name>
<sequence length="493" mass="53308">MNTPESLSHAGKSGTAELSDTKKIPQSLNPFDEDPITDVRPTSDSSHSESSASSRSEEAAPLLRDQRAAEVTPPKPVESAPKPNPKLPASSTDKPKNKDAKGEEKKDASIRKTVQKMLIDWYYDHSFVARILRGLATYFNPNKLKNLKKEEESKDAAKVAKSGEKPDESAAKSKDSKSAKGGKSGESWLSKNSFVARTWRRVAAYFDPKKLKKNEKKAQAAVGQDASKAGTSGDKSEPSSGPKSVGDAKAPKSSDAKASKAGGKSGTEVTGVTPEAQQSWTSNKSFMARFWRFLKNYFSWKKLQTKDKDVKLKEATKLKEKPGEKVVLTPKLEETLKPSKADQSGAELKASPPPAAAEPVQATKKESKSDPATATQATSDKASQSETKDSKKKKKKAKGKDGSDSDDSDDESEAAVIRTLNKNGPHPYARPHDGGSGFGGHEHHPSSHAGDEQEHHSDGGDEQEHPSHEGDEHGPEHGGYEYEPDGLEDHHEQ</sequence>
<dbReference type="AlphaFoldDB" id="A0A2N5SVP7"/>
<feature type="compositionally biased region" description="Basic and acidic residues" evidence="1">
    <location>
        <begin position="147"/>
        <end position="178"/>
    </location>
</feature>
<feature type="compositionally biased region" description="Basic and acidic residues" evidence="1">
    <location>
        <begin position="313"/>
        <end position="324"/>
    </location>
</feature>
<feature type="compositionally biased region" description="Basic and acidic residues" evidence="1">
    <location>
        <begin position="331"/>
        <end position="340"/>
    </location>
</feature>
<dbReference type="EMBL" id="PGCJ01000113">
    <property type="protein sequence ID" value="PLW47086.1"/>
    <property type="molecule type" value="Genomic_DNA"/>
</dbReference>
<feature type="compositionally biased region" description="Basic and acidic residues" evidence="1">
    <location>
        <begin position="440"/>
        <end position="480"/>
    </location>
</feature>
<evidence type="ECO:0000256" key="1">
    <source>
        <dbReference type="SAM" id="MobiDB-lite"/>
    </source>
</evidence>
<proteinExistence type="predicted"/>
<feature type="compositionally biased region" description="Low complexity" evidence="1">
    <location>
        <begin position="43"/>
        <end position="54"/>
    </location>
</feature>
<organism evidence="2 4">
    <name type="scientific">Puccinia coronata f. sp. avenae</name>
    <dbReference type="NCBI Taxonomy" id="200324"/>
    <lineage>
        <taxon>Eukaryota</taxon>
        <taxon>Fungi</taxon>
        <taxon>Dikarya</taxon>
        <taxon>Basidiomycota</taxon>
        <taxon>Pucciniomycotina</taxon>
        <taxon>Pucciniomycetes</taxon>
        <taxon>Pucciniales</taxon>
        <taxon>Pucciniaceae</taxon>
        <taxon>Puccinia</taxon>
    </lineage>
</organism>
<dbReference type="EMBL" id="PGCJ01000852">
    <property type="protein sequence ID" value="PLW17313.1"/>
    <property type="molecule type" value="Genomic_DNA"/>
</dbReference>
<feature type="compositionally biased region" description="Polar residues" evidence="1">
    <location>
        <begin position="267"/>
        <end position="281"/>
    </location>
</feature>
<keyword evidence="4" id="KW-1185">Reference proteome</keyword>
<dbReference type="Proteomes" id="UP000235388">
    <property type="component" value="Unassembled WGS sequence"/>
</dbReference>
<feature type="compositionally biased region" description="Acidic residues" evidence="1">
    <location>
        <begin position="404"/>
        <end position="413"/>
    </location>
</feature>
<feature type="compositionally biased region" description="Basic and acidic residues" evidence="1">
    <location>
        <begin position="93"/>
        <end position="110"/>
    </location>
</feature>
<feature type="region of interest" description="Disordered" evidence="1">
    <location>
        <begin position="313"/>
        <end position="493"/>
    </location>
</feature>
<evidence type="ECO:0000313" key="2">
    <source>
        <dbReference type="EMBL" id="PLW17313.1"/>
    </source>
</evidence>
<feature type="region of interest" description="Disordered" evidence="1">
    <location>
        <begin position="1"/>
        <end position="110"/>
    </location>
</feature>